<organism evidence="1">
    <name type="scientific">bioreactor metagenome</name>
    <dbReference type="NCBI Taxonomy" id="1076179"/>
    <lineage>
        <taxon>unclassified sequences</taxon>
        <taxon>metagenomes</taxon>
        <taxon>ecological metagenomes</taxon>
    </lineage>
</organism>
<sequence length="56" mass="6363">MPKPLFPNFPIDLSVDPFQGMDDLDWTDRILVYGVLGKRPGHPFEIPMLNTAPQQP</sequence>
<accession>A0A645CYW2</accession>
<protein>
    <submittedName>
        <fullName evidence="1">Uncharacterized protein</fullName>
    </submittedName>
</protein>
<proteinExistence type="predicted"/>
<evidence type="ECO:0000313" key="1">
    <source>
        <dbReference type="EMBL" id="MPM82071.1"/>
    </source>
</evidence>
<dbReference type="EMBL" id="VSSQ01031255">
    <property type="protein sequence ID" value="MPM82071.1"/>
    <property type="molecule type" value="Genomic_DNA"/>
</dbReference>
<name>A0A645CYW2_9ZZZZ</name>
<comment type="caution">
    <text evidence="1">The sequence shown here is derived from an EMBL/GenBank/DDBJ whole genome shotgun (WGS) entry which is preliminary data.</text>
</comment>
<dbReference type="AlphaFoldDB" id="A0A645CYW2"/>
<reference evidence="1" key="1">
    <citation type="submission" date="2019-08" db="EMBL/GenBank/DDBJ databases">
        <authorList>
            <person name="Kucharzyk K."/>
            <person name="Murdoch R.W."/>
            <person name="Higgins S."/>
            <person name="Loffler F."/>
        </authorList>
    </citation>
    <scope>NUCLEOTIDE SEQUENCE</scope>
</reference>
<gene>
    <name evidence="1" type="ORF">SDC9_129129</name>
</gene>